<keyword evidence="2" id="KW-0732">Signal</keyword>
<accession>A0ABU8S906</accession>
<feature type="chain" id="PRO_5046827627" evidence="2">
    <location>
        <begin position="26"/>
        <end position="182"/>
    </location>
</feature>
<evidence type="ECO:0000313" key="5">
    <source>
        <dbReference type="Proteomes" id="UP001379235"/>
    </source>
</evidence>
<dbReference type="CDD" id="cd00305">
    <property type="entry name" value="Cu-Zn_Superoxide_Dismutase"/>
    <property type="match status" value="1"/>
</dbReference>
<dbReference type="InterPro" id="IPR001424">
    <property type="entry name" value="SOD_Cu_Zn_dom"/>
</dbReference>
<gene>
    <name evidence="4" type="ORF">WG900_08625</name>
</gene>
<protein>
    <submittedName>
        <fullName evidence="4">Superoxide dismutase family protein</fullName>
    </submittedName>
</protein>
<keyword evidence="5" id="KW-1185">Reference proteome</keyword>
<dbReference type="InterPro" id="IPR024134">
    <property type="entry name" value="SOD_Cu/Zn_/chaperone"/>
</dbReference>
<comment type="similarity">
    <text evidence="1">Belongs to the Cu-Zn superoxide dismutase family.</text>
</comment>
<evidence type="ECO:0000313" key="4">
    <source>
        <dbReference type="EMBL" id="MEJ6009984.1"/>
    </source>
</evidence>
<comment type="caution">
    <text evidence="4">The sequence shown here is derived from an EMBL/GenBank/DDBJ whole genome shotgun (WGS) entry which is preliminary data.</text>
</comment>
<evidence type="ECO:0000259" key="3">
    <source>
        <dbReference type="Pfam" id="PF00080"/>
    </source>
</evidence>
<evidence type="ECO:0000256" key="2">
    <source>
        <dbReference type="SAM" id="SignalP"/>
    </source>
</evidence>
<reference evidence="4 5" key="1">
    <citation type="submission" date="2024-03" db="EMBL/GenBank/DDBJ databases">
        <authorList>
            <person name="Jo J.-H."/>
        </authorList>
    </citation>
    <scope>NUCLEOTIDE SEQUENCE [LARGE SCALE GENOMIC DNA]</scope>
    <source>
        <strain evidence="4 5">AS3R-12</strain>
    </source>
</reference>
<proteinExistence type="inferred from homology"/>
<dbReference type="Pfam" id="PF00080">
    <property type="entry name" value="Sod_Cu"/>
    <property type="match status" value="1"/>
</dbReference>
<sequence length="182" mass="18495">MKTYGKLAGKLAAFGLVLAAGSPIAAKPPVPLTHSVASAPVFTDSGRDAGYAVVIVKRDKAMLRLSFTGITPGEHGLHFHTTGSCKGPKFTSAGGHLNPGGHQHGTKNPAGTHLGDLPNVIADANGVAFADIVLTGSAKALVSAMMDKDGTAIVLHAGPDDYMTDPAGNSGDRIACGVFKRN</sequence>
<feature type="domain" description="Superoxide dismutase copper/zinc binding" evidence="3">
    <location>
        <begin position="61"/>
        <end position="178"/>
    </location>
</feature>
<name>A0ABU8S906_9SPHN</name>
<dbReference type="SUPFAM" id="SSF49329">
    <property type="entry name" value="Cu,Zn superoxide dismutase-like"/>
    <property type="match status" value="1"/>
</dbReference>
<dbReference type="RefSeq" id="WP_339966329.1">
    <property type="nucleotide sequence ID" value="NZ_JBBHJY010000003.1"/>
</dbReference>
<feature type="signal peptide" evidence="2">
    <location>
        <begin position="1"/>
        <end position="25"/>
    </location>
</feature>
<dbReference type="EMBL" id="JBBHJY010000003">
    <property type="protein sequence ID" value="MEJ6009984.1"/>
    <property type="molecule type" value="Genomic_DNA"/>
</dbReference>
<dbReference type="Gene3D" id="2.60.40.200">
    <property type="entry name" value="Superoxide dismutase, copper/zinc binding domain"/>
    <property type="match status" value="1"/>
</dbReference>
<organism evidence="4 5">
    <name type="scientific">Novosphingobium aquae</name>
    <dbReference type="NCBI Taxonomy" id="3133435"/>
    <lineage>
        <taxon>Bacteria</taxon>
        <taxon>Pseudomonadati</taxon>
        <taxon>Pseudomonadota</taxon>
        <taxon>Alphaproteobacteria</taxon>
        <taxon>Sphingomonadales</taxon>
        <taxon>Sphingomonadaceae</taxon>
        <taxon>Novosphingobium</taxon>
    </lineage>
</organism>
<dbReference type="InterPro" id="IPR036423">
    <property type="entry name" value="SOD-like_Cu/Zn_dom_sf"/>
</dbReference>
<dbReference type="Proteomes" id="UP001379235">
    <property type="component" value="Unassembled WGS sequence"/>
</dbReference>
<dbReference type="PANTHER" id="PTHR10003">
    <property type="entry name" value="SUPEROXIDE DISMUTASE CU-ZN -RELATED"/>
    <property type="match status" value="1"/>
</dbReference>
<evidence type="ECO:0000256" key="1">
    <source>
        <dbReference type="ARBA" id="ARBA00010457"/>
    </source>
</evidence>